<keyword evidence="1" id="KW-0472">Membrane</keyword>
<gene>
    <name evidence="2" type="ORF">CUW_0695</name>
</gene>
<dbReference type="RefSeq" id="WP_006783588.1">
    <property type="nucleotide sequence ID" value="NZ_ADMN01000016.1"/>
</dbReference>
<reference evidence="2 3" key="1">
    <citation type="journal article" date="2011" name="J. Bacteriol.">
        <title>Draft Genome Sequence of Turicibacter sanguinis PC909, Isolated from Human Feces.</title>
        <authorList>
            <person name="Cuiv P.O."/>
            <person name="Klaassens E.S."/>
            <person name="Durkin A.S."/>
            <person name="Harkins D.M."/>
            <person name="Foster L."/>
            <person name="McCorrison J."/>
            <person name="Torralba M."/>
            <person name="Nelson K.E."/>
            <person name="Morrison M."/>
        </authorList>
    </citation>
    <scope>NUCLEOTIDE SEQUENCE [LARGE SCALE GENOMIC DNA]</scope>
    <source>
        <strain evidence="2 3">PC909</strain>
    </source>
</reference>
<comment type="caution">
    <text evidence="2">The sequence shown here is derived from an EMBL/GenBank/DDBJ whole genome shotgun (WGS) entry which is preliminary data.</text>
</comment>
<evidence type="ECO:0000313" key="2">
    <source>
        <dbReference type="EMBL" id="EFF64873.1"/>
    </source>
</evidence>
<accession>A0ABN0A552</accession>
<evidence type="ECO:0000256" key="1">
    <source>
        <dbReference type="SAM" id="Phobius"/>
    </source>
</evidence>
<evidence type="ECO:0000313" key="3">
    <source>
        <dbReference type="Proteomes" id="UP000002938"/>
    </source>
</evidence>
<feature type="transmembrane region" description="Helical" evidence="1">
    <location>
        <begin position="6"/>
        <end position="24"/>
    </location>
</feature>
<proteinExistence type="predicted"/>
<dbReference type="Proteomes" id="UP000002938">
    <property type="component" value="Unassembled WGS sequence"/>
</dbReference>
<keyword evidence="3" id="KW-1185">Reference proteome</keyword>
<sequence>MTVTLMIQIALILCVISISILGVFEVMMYDAFEQEITEIRDELESLEE</sequence>
<keyword evidence="1" id="KW-0812">Transmembrane</keyword>
<dbReference type="GeneID" id="60059292"/>
<name>A0ABN0A552_9FIRM</name>
<protein>
    <submittedName>
        <fullName evidence="2">Uncharacterized protein</fullName>
    </submittedName>
</protein>
<organism evidence="2 3">
    <name type="scientific">Turicibacter sanguinis PC909</name>
    <dbReference type="NCBI Taxonomy" id="702450"/>
    <lineage>
        <taxon>Bacteria</taxon>
        <taxon>Bacillati</taxon>
        <taxon>Bacillota</taxon>
        <taxon>Erysipelotrichia</taxon>
        <taxon>Erysipelotrichales</taxon>
        <taxon>Turicibacteraceae</taxon>
        <taxon>Turicibacter</taxon>
    </lineage>
</organism>
<dbReference type="EMBL" id="ADMN01000016">
    <property type="protein sequence ID" value="EFF64873.1"/>
    <property type="molecule type" value="Genomic_DNA"/>
</dbReference>
<keyword evidence="1" id="KW-1133">Transmembrane helix</keyword>